<name>A0A803MFU7_CHEQI</name>
<dbReference type="GO" id="GO:0080188">
    <property type="term" value="P:gene silencing by siRNA-directed DNA methylation"/>
    <property type="evidence" value="ECO:0007669"/>
    <property type="project" value="InterPro"/>
</dbReference>
<reference evidence="7" key="2">
    <citation type="submission" date="2021-03" db="UniProtKB">
        <authorList>
            <consortium name="EnsemblPlants"/>
        </authorList>
    </citation>
    <scope>IDENTIFICATION</scope>
</reference>
<feature type="domain" description="Zinc finger-XS" evidence="6">
    <location>
        <begin position="43"/>
        <end position="85"/>
    </location>
</feature>
<reference evidence="7" key="1">
    <citation type="journal article" date="2017" name="Nature">
        <title>The genome of Chenopodium quinoa.</title>
        <authorList>
            <person name="Jarvis D.E."/>
            <person name="Ho Y.S."/>
            <person name="Lightfoot D.J."/>
            <person name="Schmoeckel S.M."/>
            <person name="Li B."/>
            <person name="Borm T.J.A."/>
            <person name="Ohyanagi H."/>
            <person name="Mineta K."/>
            <person name="Michell C.T."/>
            <person name="Saber N."/>
            <person name="Kharbatia N.M."/>
            <person name="Rupper R.R."/>
            <person name="Sharp A.R."/>
            <person name="Dally N."/>
            <person name="Boughton B.A."/>
            <person name="Woo Y.H."/>
            <person name="Gao G."/>
            <person name="Schijlen E.G.W.M."/>
            <person name="Guo X."/>
            <person name="Momin A.A."/>
            <person name="Negrao S."/>
            <person name="Al-Babili S."/>
            <person name="Gehring C."/>
            <person name="Roessner U."/>
            <person name="Jung C."/>
            <person name="Murphy K."/>
            <person name="Arold S.T."/>
            <person name="Gojobori T."/>
            <person name="van der Linden C.G."/>
            <person name="van Loo E.N."/>
            <person name="Jellen E.N."/>
            <person name="Maughan P.J."/>
            <person name="Tester M."/>
        </authorList>
    </citation>
    <scope>NUCLEOTIDE SEQUENCE [LARGE SCALE GENOMIC DNA]</scope>
    <source>
        <strain evidence="7">cv. PI 614886</strain>
    </source>
</reference>
<evidence type="ECO:0008006" key="9">
    <source>
        <dbReference type="Google" id="ProtNLM"/>
    </source>
</evidence>
<evidence type="ECO:0000313" key="8">
    <source>
        <dbReference type="Proteomes" id="UP000596660"/>
    </source>
</evidence>
<evidence type="ECO:0000259" key="6">
    <source>
        <dbReference type="Pfam" id="PF03470"/>
    </source>
</evidence>
<dbReference type="Pfam" id="PF03468">
    <property type="entry name" value="XS"/>
    <property type="match status" value="1"/>
</dbReference>
<evidence type="ECO:0000256" key="1">
    <source>
        <dbReference type="ARBA" id="ARBA00023054"/>
    </source>
</evidence>
<dbReference type="InterPro" id="IPR045177">
    <property type="entry name" value="FDM1-5/IDN2"/>
</dbReference>
<keyword evidence="2" id="KW-0943">RNA-mediated gene silencing</keyword>
<proteinExistence type="predicted"/>
<dbReference type="Pfam" id="PF03470">
    <property type="entry name" value="zf-XS"/>
    <property type="match status" value="1"/>
</dbReference>
<dbReference type="KEGG" id="cqi:110727427"/>
<organism evidence="7 8">
    <name type="scientific">Chenopodium quinoa</name>
    <name type="common">Quinoa</name>
    <dbReference type="NCBI Taxonomy" id="63459"/>
    <lineage>
        <taxon>Eukaryota</taxon>
        <taxon>Viridiplantae</taxon>
        <taxon>Streptophyta</taxon>
        <taxon>Embryophyta</taxon>
        <taxon>Tracheophyta</taxon>
        <taxon>Spermatophyta</taxon>
        <taxon>Magnoliopsida</taxon>
        <taxon>eudicotyledons</taxon>
        <taxon>Gunneridae</taxon>
        <taxon>Pentapetalae</taxon>
        <taxon>Caryophyllales</taxon>
        <taxon>Chenopodiaceae</taxon>
        <taxon>Chenopodioideae</taxon>
        <taxon>Atripliceae</taxon>
        <taxon>Chenopodium</taxon>
    </lineage>
</organism>
<dbReference type="InterPro" id="IPR038588">
    <property type="entry name" value="XS_domain_sf"/>
</dbReference>
<dbReference type="RefSeq" id="XP_021762681.1">
    <property type="nucleotide sequence ID" value="XM_021906989.1"/>
</dbReference>
<feature type="domain" description="Factor of DNA methylation 1-5/IDN2" evidence="5">
    <location>
        <begin position="502"/>
        <end position="631"/>
    </location>
</feature>
<gene>
    <name evidence="7" type="primary">LOC110727427</name>
</gene>
<dbReference type="OrthoDB" id="1892195at2759"/>
<dbReference type="InterPro" id="IPR005381">
    <property type="entry name" value="Znf-XS_domain"/>
</dbReference>
<dbReference type="Gramene" id="AUR62028691-RA">
    <property type="protein sequence ID" value="AUR62028691-RA:cds"/>
    <property type="gene ID" value="AUR62028691"/>
</dbReference>
<dbReference type="OMA" id="IEVNAFW"/>
<evidence type="ECO:0000259" key="5">
    <source>
        <dbReference type="Pfam" id="PF03469"/>
    </source>
</evidence>
<dbReference type="PANTHER" id="PTHR21596:SF3">
    <property type="entry name" value="FACTOR OF DNA METHYLATION 1-RELATED"/>
    <property type="match status" value="1"/>
</dbReference>
<dbReference type="InterPro" id="IPR005379">
    <property type="entry name" value="FDM1-5/IDN2_XH"/>
</dbReference>
<feature type="coiled-coil region" evidence="3">
    <location>
        <begin position="383"/>
        <end position="462"/>
    </location>
</feature>
<dbReference type="Pfam" id="PF03469">
    <property type="entry name" value="XH"/>
    <property type="match status" value="1"/>
</dbReference>
<evidence type="ECO:0000259" key="4">
    <source>
        <dbReference type="Pfam" id="PF03468"/>
    </source>
</evidence>
<evidence type="ECO:0000256" key="3">
    <source>
        <dbReference type="SAM" id="Coils"/>
    </source>
</evidence>
<evidence type="ECO:0000313" key="7">
    <source>
        <dbReference type="EnsemblPlants" id="AUR62028691-RA:cds"/>
    </source>
</evidence>
<feature type="domain" description="XS" evidence="4">
    <location>
        <begin position="116"/>
        <end position="223"/>
    </location>
</feature>
<dbReference type="Gene3D" id="3.30.70.2890">
    <property type="entry name" value="XS domain"/>
    <property type="match status" value="1"/>
</dbReference>
<accession>A0A803MFU7</accession>
<sequence>MENSSDEESGISDSEIEEYAEKPYQALRTGNYKVWSLKGNLRCPFCAGKKKQEYALKDLHQHASGVAKGASHRSAKQKATHLALAKFLEVDLGFKPIQTSQPAEAEPQPNESKEKEIFCWPWMGIVVNILEDAKTAKQLADSGSLVKFFSKYRPLGVEVFNNEQEQTANAVVQFEKDMTGYKNLLNFEKSFQVVCHSKEEWIANKGSLGSNIYGWVACADDYHSEGKIGEYLRKNTELKALSDIFQQGKQACETIVNLANEIDLQNQNMVEMESMVNEKAMSLSRMVEEKEELQQIFYAEIQKMQQMARDHVGKILQEREKMMHELDAKRKELDRRTRELSKCEVITVRERQKLEKEKQQNDERNKSLYMASMEQQKADENVLRLVEKQKREQEEALKKILQLEKELDAKQKLQLEIEELKGKLEITKHLGNDDDAAVQKKLKMLTEELNEKIEKMNSLEDLNQVLMVKQRQSNDELQPARKELITGLSGILQSNRTNIGVKRMGEINPKAFETECKERFTGDEVQIKASEESTLWQEKLTDPAWHPFKITEIDGKTKEVIDEQDENLKRLKEKWGAEVYETVAAALLEINEYNPSGRYPVNELWNFKEGRKATVKEVVSYVFKNLRAKRKR</sequence>
<keyword evidence="8" id="KW-1185">Reference proteome</keyword>
<dbReference type="EnsemblPlants" id="AUR62028691-RA">
    <property type="protein sequence ID" value="AUR62028691-RA:cds"/>
    <property type="gene ID" value="AUR62028691"/>
</dbReference>
<dbReference type="GeneID" id="110727427"/>
<dbReference type="Proteomes" id="UP000596660">
    <property type="component" value="Unplaced"/>
</dbReference>
<keyword evidence="1 3" id="KW-0175">Coiled coil</keyword>
<dbReference type="AlphaFoldDB" id="A0A803MFU7"/>
<evidence type="ECO:0000256" key="2">
    <source>
        <dbReference type="ARBA" id="ARBA00023158"/>
    </source>
</evidence>
<protein>
    <recommendedName>
        <fullName evidence="9">XH/XS domain-containing protein</fullName>
    </recommendedName>
</protein>
<dbReference type="PANTHER" id="PTHR21596">
    <property type="entry name" value="RIBONUCLEASE P SUBUNIT P38"/>
    <property type="match status" value="1"/>
</dbReference>
<dbReference type="InterPro" id="IPR005380">
    <property type="entry name" value="XS_domain"/>
</dbReference>